<dbReference type="Proteomes" id="UP001220022">
    <property type="component" value="Unassembled WGS sequence"/>
</dbReference>
<evidence type="ECO:0000256" key="3">
    <source>
        <dbReference type="ARBA" id="ARBA00004824"/>
    </source>
</evidence>
<protein>
    <recommendedName>
        <fullName evidence="17">Branched-chain-amino-acid aminotransferase</fullName>
        <shortName evidence="17">BCAT</shortName>
        <ecNumber evidence="17">2.6.1.42</ecNumber>
    </recommendedName>
</protein>
<evidence type="ECO:0000256" key="6">
    <source>
        <dbReference type="ARBA" id="ARBA00009320"/>
    </source>
</evidence>
<dbReference type="EMBL" id="JARHTQ010000047">
    <property type="protein sequence ID" value="MDF2261088.1"/>
    <property type="molecule type" value="Genomic_DNA"/>
</dbReference>
<comment type="caution">
    <text evidence="18">The sequence shown here is derived from an EMBL/GenBank/DDBJ whole genome shotgun (WGS) entry which is preliminary data.</text>
</comment>
<comment type="pathway">
    <text evidence="4 17">Amino-acid biosynthesis; L-valine biosynthesis; L-valine from pyruvate: step 4/4.</text>
</comment>
<comment type="catalytic activity">
    <reaction evidence="13 17">
        <text>L-isoleucine + 2-oxoglutarate = (S)-3-methyl-2-oxopentanoate + L-glutamate</text>
        <dbReference type="Rhea" id="RHEA:24801"/>
        <dbReference type="ChEBI" id="CHEBI:16810"/>
        <dbReference type="ChEBI" id="CHEBI:29985"/>
        <dbReference type="ChEBI" id="CHEBI:35146"/>
        <dbReference type="ChEBI" id="CHEBI:58045"/>
        <dbReference type="EC" id="2.6.1.42"/>
    </reaction>
</comment>
<comment type="pathway">
    <text evidence="5 17">Amino-acid biosynthesis; L-leucine biosynthesis; L-leucine from 3-methyl-2-oxobutanoate: step 4/4.</text>
</comment>
<dbReference type="PROSITE" id="PS00770">
    <property type="entry name" value="AA_TRANSFER_CLASS_4"/>
    <property type="match status" value="1"/>
</dbReference>
<dbReference type="InterPro" id="IPR043131">
    <property type="entry name" value="BCAT-like_N"/>
</dbReference>
<dbReference type="Gene3D" id="3.30.470.10">
    <property type="match status" value="1"/>
</dbReference>
<evidence type="ECO:0000256" key="11">
    <source>
        <dbReference type="ARBA" id="ARBA00023304"/>
    </source>
</evidence>
<dbReference type="InterPro" id="IPR036038">
    <property type="entry name" value="Aminotransferase-like"/>
</dbReference>
<dbReference type="InterPro" id="IPR043132">
    <property type="entry name" value="BCAT-like_C"/>
</dbReference>
<sequence length="306" mass="33063">MIEPSGSFWLDGALVPSTTGAHLLTHTLHTGFGVLEGIRCYRLDDGSVRMFRGRDHMRRLLESAAALGMEAPNDLDQLVAAGAEAVRANELADAYLRPLVYSGEPNVIFAHWLNTTHVAMIAFPWTGYSDRDRAAGTTATVSPYPRPAALASFYKAKACGHYVLSVTAYSDARRRGYGQAIFCDENGLVAESTGENVFAVIDDVVCTPSSASPILMGITRDAVLKIAGDDLGYAVAERDLTVDELYRADEVFTTGTASELLPVPEIDGHKIGTGALGPVTSRIQERFNALTHGRFPDTRGWLDVEI</sequence>
<proteinExistence type="inferred from homology"/>
<evidence type="ECO:0000256" key="2">
    <source>
        <dbReference type="ARBA" id="ARBA00003109"/>
    </source>
</evidence>
<reference evidence="18 19" key="1">
    <citation type="submission" date="2023-03" db="EMBL/GenBank/DDBJ databases">
        <title>Draft genome sequence of type strain Streptomyces ferralitis JCM 14344.</title>
        <authorList>
            <person name="Klaysubun C."/>
            <person name="Duangmal K."/>
        </authorList>
    </citation>
    <scope>NUCLEOTIDE SEQUENCE [LARGE SCALE GENOMIC DNA]</scope>
    <source>
        <strain evidence="18 19">JCM 14344</strain>
    </source>
</reference>
<keyword evidence="10 16" id="KW-0663">Pyridoxal phosphate</keyword>
<evidence type="ECO:0000256" key="12">
    <source>
        <dbReference type="ARBA" id="ARBA00048212"/>
    </source>
</evidence>
<keyword evidence="8 17" id="KW-0028">Amino-acid biosynthesis</keyword>
<evidence type="ECO:0000256" key="9">
    <source>
        <dbReference type="ARBA" id="ARBA00022679"/>
    </source>
</evidence>
<organism evidence="18 19">
    <name type="scientific">Streptantibioticus ferralitis</name>
    <dbReference type="NCBI Taxonomy" id="236510"/>
    <lineage>
        <taxon>Bacteria</taxon>
        <taxon>Bacillati</taxon>
        <taxon>Actinomycetota</taxon>
        <taxon>Actinomycetes</taxon>
        <taxon>Kitasatosporales</taxon>
        <taxon>Streptomycetaceae</taxon>
        <taxon>Streptantibioticus</taxon>
    </lineage>
</organism>
<comment type="catalytic activity">
    <reaction evidence="14 17">
        <text>L-leucine + 2-oxoglutarate = 4-methyl-2-oxopentanoate + L-glutamate</text>
        <dbReference type="Rhea" id="RHEA:18321"/>
        <dbReference type="ChEBI" id="CHEBI:16810"/>
        <dbReference type="ChEBI" id="CHEBI:17865"/>
        <dbReference type="ChEBI" id="CHEBI:29985"/>
        <dbReference type="ChEBI" id="CHEBI:57427"/>
        <dbReference type="EC" id="2.6.1.42"/>
    </reaction>
</comment>
<evidence type="ECO:0000256" key="17">
    <source>
        <dbReference type="RuleBase" id="RU364094"/>
    </source>
</evidence>
<keyword evidence="9 17" id="KW-0808">Transferase</keyword>
<evidence type="ECO:0000256" key="5">
    <source>
        <dbReference type="ARBA" id="ARBA00005072"/>
    </source>
</evidence>
<evidence type="ECO:0000256" key="7">
    <source>
        <dbReference type="ARBA" id="ARBA00022576"/>
    </source>
</evidence>
<dbReference type="Pfam" id="PF01063">
    <property type="entry name" value="Aminotran_4"/>
    <property type="match status" value="1"/>
</dbReference>
<evidence type="ECO:0000256" key="16">
    <source>
        <dbReference type="RuleBase" id="RU004516"/>
    </source>
</evidence>
<dbReference type="PANTHER" id="PTHR42743:SF11">
    <property type="entry name" value="AMINODEOXYCHORISMATE LYASE"/>
    <property type="match status" value="1"/>
</dbReference>
<keyword evidence="7 17" id="KW-0032">Aminotransferase</keyword>
<dbReference type="Gene3D" id="3.20.10.10">
    <property type="entry name" value="D-amino Acid Aminotransferase, subunit A, domain 2"/>
    <property type="match status" value="1"/>
</dbReference>
<comment type="cofactor">
    <cofactor evidence="1 16">
        <name>pyridoxal 5'-phosphate</name>
        <dbReference type="ChEBI" id="CHEBI:597326"/>
    </cofactor>
</comment>
<dbReference type="InterPro" id="IPR050571">
    <property type="entry name" value="Class-IV_PLP-Dep_Aminotrnsfr"/>
</dbReference>
<evidence type="ECO:0000256" key="13">
    <source>
        <dbReference type="ARBA" id="ARBA00048798"/>
    </source>
</evidence>
<dbReference type="InterPro" id="IPR005785">
    <property type="entry name" value="B_amino_transI"/>
</dbReference>
<evidence type="ECO:0000313" key="18">
    <source>
        <dbReference type="EMBL" id="MDF2261088.1"/>
    </source>
</evidence>
<evidence type="ECO:0000256" key="14">
    <source>
        <dbReference type="ARBA" id="ARBA00049229"/>
    </source>
</evidence>
<dbReference type="RefSeq" id="WP_275822339.1">
    <property type="nucleotide sequence ID" value="NZ_BAAANM010000043.1"/>
</dbReference>
<evidence type="ECO:0000256" key="8">
    <source>
        <dbReference type="ARBA" id="ARBA00022605"/>
    </source>
</evidence>
<dbReference type="InterPro" id="IPR018300">
    <property type="entry name" value="Aminotrans_IV_CS"/>
</dbReference>
<dbReference type="InterPro" id="IPR001544">
    <property type="entry name" value="Aminotrans_IV"/>
</dbReference>
<comment type="pathway">
    <text evidence="3 17">Amino-acid biosynthesis; L-isoleucine biosynthesis; L-isoleucine from 2-oxobutanoate: step 4/4.</text>
</comment>
<evidence type="ECO:0000313" key="19">
    <source>
        <dbReference type="Proteomes" id="UP001220022"/>
    </source>
</evidence>
<dbReference type="EC" id="2.6.1.42" evidence="17"/>
<dbReference type="GO" id="GO:0004084">
    <property type="term" value="F:branched-chain-amino-acid transaminase activity"/>
    <property type="evidence" value="ECO:0007669"/>
    <property type="project" value="UniProtKB-EC"/>
</dbReference>
<dbReference type="NCBIfam" id="TIGR01122">
    <property type="entry name" value="ilvE_I"/>
    <property type="match status" value="1"/>
</dbReference>
<keyword evidence="19" id="KW-1185">Reference proteome</keyword>
<comment type="similarity">
    <text evidence="6 15">Belongs to the class-IV pyridoxal-phosphate-dependent aminotransferase family.</text>
</comment>
<evidence type="ECO:0000256" key="1">
    <source>
        <dbReference type="ARBA" id="ARBA00001933"/>
    </source>
</evidence>
<dbReference type="PANTHER" id="PTHR42743">
    <property type="entry name" value="AMINO-ACID AMINOTRANSFERASE"/>
    <property type="match status" value="1"/>
</dbReference>
<comment type="function">
    <text evidence="2 17">Acts on leucine, isoleucine and valine.</text>
</comment>
<comment type="catalytic activity">
    <reaction evidence="12 17">
        <text>L-valine + 2-oxoglutarate = 3-methyl-2-oxobutanoate + L-glutamate</text>
        <dbReference type="Rhea" id="RHEA:24813"/>
        <dbReference type="ChEBI" id="CHEBI:11851"/>
        <dbReference type="ChEBI" id="CHEBI:16810"/>
        <dbReference type="ChEBI" id="CHEBI:29985"/>
        <dbReference type="ChEBI" id="CHEBI:57762"/>
        <dbReference type="EC" id="2.6.1.42"/>
    </reaction>
</comment>
<evidence type="ECO:0000256" key="4">
    <source>
        <dbReference type="ARBA" id="ARBA00004931"/>
    </source>
</evidence>
<name>A0ABT5ZBJ1_9ACTN</name>
<dbReference type="SUPFAM" id="SSF56752">
    <property type="entry name" value="D-aminoacid aminotransferase-like PLP-dependent enzymes"/>
    <property type="match status" value="1"/>
</dbReference>
<evidence type="ECO:0000256" key="10">
    <source>
        <dbReference type="ARBA" id="ARBA00022898"/>
    </source>
</evidence>
<keyword evidence="11 17" id="KW-0100">Branched-chain amino acid biosynthesis</keyword>
<dbReference type="NCBIfam" id="NF005146">
    <property type="entry name" value="PRK06606.1"/>
    <property type="match status" value="1"/>
</dbReference>
<gene>
    <name evidence="17" type="primary">ilvE</name>
    <name evidence="18" type="ORF">P2L57_36825</name>
</gene>
<evidence type="ECO:0000256" key="15">
    <source>
        <dbReference type="RuleBase" id="RU004106"/>
    </source>
</evidence>
<accession>A0ABT5ZBJ1</accession>